<keyword evidence="3" id="KW-1185">Reference proteome</keyword>
<feature type="compositionally biased region" description="Basic and acidic residues" evidence="1">
    <location>
        <begin position="122"/>
        <end position="131"/>
    </location>
</feature>
<accession>A0A067LT55</accession>
<name>A0A067LT55_BOTB1</name>
<evidence type="ECO:0000256" key="1">
    <source>
        <dbReference type="SAM" id="MobiDB-lite"/>
    </source>
</evidence>
<evidence type="ECO:0000313" key="2">
    <source>
        <dbReference type="EMBL" id="KDQ06458.1"/>
    </source>
</evidence>
<feature type="region of interest" description="Disordered" evidence="1">
    <location>
        <begin position="112"/>
        <end position="132"/>
    </location>
</feature>
<organism evidence="2 3">
    <name type="scientific">Botryobasidium botryosum (strain FD-172 SS1)</name>
    <dbReference type="NCBI Taxonomy" id="930990"/>
    <lineage>
        <taxon>Eukaryota</taxon>
        <taxon>Fungi</taxon>
        <taxon>Dikarya</taxon>
        <taxon>Basidiomycota</taxon>
        <taxon>Agaricomycotina</taxon>
        <taxon>Agaricomycetes</taxon>
        <taxon>Cantharellales</taxon>
        <taxon>Botryobasidiaceae</taxon>
        <taxon>Botryobasidium</taxon>
    </lineage>
</organism>
<evidence type="ECO:0000313" key="3">
    <source>
        <dbReference type="Proteomes" id="UP000027195"/>
    </source>
</evidence>
<proteinExistence type="predicted"/>
<sequence length="273" mass="28796">MTLSASSFSGRAHLRSRDGDPCLPLRFPLVPLAFPLAASLTFLPPSGSLIGHGTITAAPIPTSGDHLPCDSGQRLFSQAFHTTTTLSSCLHGHPSRCPPTCSPYDLHHNLGAPLTSSKRSHSHPDPSDDLPHGLAHLPVVTIALTFGPPRIPCGRLPAPLLGLPLIGTHRPPLTSSPTALFTSPLSRSPSRSGLLVPLDPIHHFPHSPAAPSPRPPCYANSPRQSLPGVRPLACYGDRPCVRAQLPPLALPLVTFCDLACGRSTPLFSSSRLP</sequence>
<dbReference type="Proteomes" id="UP000027195">
    <property type="component" value="Unassembled WGS sequence"/>
</dbReference>
<dbReference type="AlphaFoldDB" id="A0A067LT55"/>
<gene>
    <name evidence="2" type="ORF">BOTBODRAFT_181570</name>
</gene>
<dbReference type="HOGENOM" id="CLU_1019376_0_0_1"/>
<dbReference type="InParanoid" id="A0A067LT55"/>
<dbReference type="EMBL" id="KL198135">
    <property type="protein sequence ID" value="KDQ06458.1"/>
    <property type="molecule type" value="Genomic_DNA"/>
</dbReference>
<protein>
    <submittedName>
        <fullName evidence="2">Uncharacterized protein</fullName>
    </submittedName>
</protein>
<reference evidence="3" key="1">
    <citation type="journal article" date="2014" name="Proc. Natl. Acad. Sci. U.S.A.">
        <title>Extensive sampling of basidiomycete genomes demonstrates inadequacy of the white-rot/brown-rot paradigm for wood decay fungi.</title>
        <authorList>
            <person name="Riley R."/>
            <person name="Salamov A.A."/>
            <person name="Brown D.W."/>
            <person name="Nagy L.G."/>
            <person name="Floudas D."/>
            <person name="Held B.W."/>
            <person name="Levasseur A."/>
            <person name="Lombard V."/>
            <person name="Morin E."/>
            <person name="Otillar R."/>
            <person name="Lindquist E.A."/>
            <person name="Sun H."/>
            <person name="LaButti K.M."/>
            <person name="Schmutz J."/>
            <person name="Jabbour D."/>
            <person name="Luo H."/>
            <person name="Baker S.E."/>
            <person name="Pisabarro A.G."/>
            <person name="Walton J.D."/>
            <person name="Blanchette R.A."/>
            <person name="Henrissat B."/>
            <person name="Martin F."/>
            <person name="Cullen D."/>
            <person name="Hibbett D.S."/>
            <person name="Grigoriev I.V."/>
        </authorList>
    </citation>
    <scope>NUCLEOTIDE SEQUENCE [LARGE SCALE GENOMIC DNA]</scope>
    <source>
        <strain evidence="3">FD-172 SS1</strain>
    </source>
</reference>